<accession>A0A132BTY7</accession>
<keyword evidence="3" id="KW-1185">Reference proteome</keyword>
<feature type="transmembrane region" description="Helical" evidence="1">
    <location>
        <begin position="270"/>
        <end position="294"/>
    </location>
</feature>
<dbReference type="EMBL" id="LPUY01000088">
    <property type="protein sequence ID" value="KUP91754.1"/>
    <property type="molecule type" value="Genomic_DNA"/>
</dbReference>
<name>A0A132BTY7_9RHOB</name>
<proteinExistence type="predicted"/>
<keyword evidence="1" id="KW-0812">Transmembrane</keyword>
<dbReference type="Proteomes" id="UP000068382">
    <property type="component" value="Unassembled WGS sequence"/>
</dbReference>
<organism evidence="2 3">
    <name type="scientific">Tritonibacter horizontis</name>
    <dbReference type="NCBI Taxonomy" id="1768241"/>
    <lineage>
        <taxon>Bacteria</taxon>
        <taxon>Pseudomonadati</taxon>
        <taxon>Pseudomonadota</taxon>
        <taxon>Alphaproteobacteria</taxon>
        <taxon>Rhodobacterales</taxon>
        <taxon>Paracoccaceae</taxon>
        <taxon>Tritonibacter</taxon>
    </lineage>
</organism>
<keyword evidence="1" id="KW-1133">Transmembrane helix</keyword>
<comment type="caution">
    <text evidence="2">The sequence shown here is derived from an EMBL/GenBank/DDBJ whole genome shotgun (WGS) entry which is preliminary data.</text>
</comment>
<protein>
    <submittedName>
        <fullName evidence="2">Uncharacterized protein</fullName>
    </submittedName>
</protein>
<evidence type="ECO:0000256" key="1">
    <source>
        <dbReference type="SAM" id="Phobius"/>
    </source>
</evidence>
<reference evidence="2 3" key="1">
    <citation type="submission" date="2015-12" db="EMBL/GenBank/DDBJ databases">
        <title>Genome sequence of the marine Rhodobacteraceae strain O3.65, Candidatus Tritonibacter horizontis.</title>
        <authorList>
            <person name="Poehlein A."/>
            <person name="Giebel H.A."/>
            <person name="Voget S."/>
            <person name="Brinkhoff T."/>
        </authorList>
    </citation>
    <scope>NUCLEOTIDE SEQUENCE [LARGE SCALE GENOMIC DNA]</scope>
    <source>
        <strain evidence="2 3">O3.65</strain>
    </source>
</reference>
<evidence type="ECO:0000313" key="3">
    <source>
        <dbReference type="Proteomes" id="UP000068382"/>
    </source>
</evidence>
<dbReference type="AlphaFoldDB" id="A0A132BTY7"/>
<keyword evidence="1" id="KW-0472">Membrane</keyword>
<gene>
    <name evidence="2" type="ORF">TRIHO_34160</name>
</gene>
<sequence>MLDQMTQNVSATTFRGRLGFATRDETALATASTSVVGTLEDYGHEVDQFQARRAHRILLECDHYMIELRHRRSPSPMRQLNGTACRSELDVIFKPRFPEKTDEELTELLLARVLHRLLTQLDATTVEWLDTAVVLDRAAFLAVFAPEADDIAADIQIPVDRDGARPVGRRDPRRARPVLAFDSYAARMEIPLLQGEILDGDDAPHQRAEQNRAPVSPFAPVEETLGAITIECDRIIERRKTATPGQFSGAYQKMSGLIARPNWTANVVSAWALTAILAIFALPLGVTAAAVNLVRGGDIRFSVQMMGVLTLLMFLQSSELVHAALR</sequence>
<evidence type="ECO:0000313" key="2">
    <source>
        <dbReference type="EMBL" id="KUP91754.1"/>
    </source>
</evidence>
<feature type="transmembrane region" description="Helical" evidence="1">
    <location>
        <begin position="306"/>
        <end position="325"/>
    </location>
</feature>